<keyword evidence="2" id="KW-0560">Oxidoreductase</keyword>
<dbReference type="GO" id="GO:0016651">
    <property type="term" value="F:oxidoreductase activity, acting on NAD(P)H"/>
    <property type="evidence" value="ECO:0007669"/>
    <property type="project" value="TreeGrafter"/>
</dbReference>
<dbReference type="SUPFAM" id="SSF51735">
    <property type="entry name" value="NAD(P)-binding Rossmann-fold domains"/>
    <property type="match status" value="1"/>
</dbReference>
<dbReference type="SUPFAM" id="SSF50129">
    <property type="entry name" value="GroES-like"/>
    <property type="match status" value="1"/>
</dbReference>
<dbReference type="InterPro" id="IPR013154">
    <property type="entry name" value="ADH-like_N"/>
</dbReference>
<keyword evidence="5" id="KW-1185">Reference proteome</keyword>
<dbReference type="Proteomes" id="UP000800200">
    <property type="component" value="Unassembled WGS sequence"/>
</dbReference>
<dbReference type="AlphaFoldDB" id="A0A6A6EDG9"/>
<dbReference type="Pfam" id="PF00107">
    <property type="entry name" value="ADH_zinc_N"/>
    <property type="match status" value="1"/>
</dbReference>
<dbReference type="SMART" id="SM00829">
    <property type="entry name" value="PKS_ER"/>
    <property type="match status" value="1"/>
</dbReference>
<dbReference type="Pfam" id="PF08240">
    <property type="entry name" value="ADH_N"/>
    <property type="match status" value="1"/>
</dbReference>
<sequence>MSTESSPGSAKMKAINIRNDTGPAEALFLNESPIPIPKDSQVLVKVKAFGLNRMDLSQRLGNYPVPPQAGNILGVEFSGVVEHVGRGVTGKFKVGEEVFGLTYGGAYAECVAVEAGTLMHKPNGLSWEEAASIPEAWMTATQALRIANFCAGKTIMWHAGASSVSIAGIQLSLAGGATAVYATAGSQDKLDFCVKTLGATDAFNYKEKDFSVEIDRLTNGKGVDIIIDFVGQSYLQKNLNRMAKDGSIIALAAMSGSVAKEIDLSAFVRKRVRLQGSTLRSRDERYQERLCDHFVEVALPSLSNGSFKLCIERVFSWEKIVEAHKLMESNQTKGKIICTI</sequence>
<dbReference type="CDD" id="cd05276">
    <property type="entry name" value="p53_inducible_oxidoreductase"/>
    <property type="match status" value="1"/>
</dbReference>
<name>A0A6A6EDG9_9PEZI</name>
<protein>
    <submittedName>
        <fullName evidence="4">NADPH2:quinone reductase</fullName>
    </submittedName>
</protein>
<reference evidence="4" key="1">
    <citation type="journal article" date="2020" name="Stud. Mycol.">
        <title>101 Dothideomycetes genomes: a test case for predicting lifestyles and emergence of pathogens.</title>
        <authorList>
            <person name="Haridas S."/>
            <person name="Albert R."/>
            <person name="Binder M."/>
            <person name="Bloem J."/>
            <person name="Labutti K."/>
            <person name="Salamov A."/>
            <person name="Andreopoulos B."/>
            <person name="Baker S."/>
            <person name="Barry K."/>
            <person name="Bills G."/>
            <person name="Bluhm B."/>
            <person name="Cannon C."/>
            <person name="Castanera R."/>
            <person name="Culley D."/>
            <person name="Daum C."/>
            <person name="Ezra D."/>
            <person name="Gonzalez J."/>
            <person name="Henrissat B."/>
            <person name="Kuo A."/>
            <person name="Liang C."/>
            <person name="Lipzen A."/>
            <person name="Lutzoni F."/>
            <person name="Magnuson J."/>
            <person name="Mondo S."/>
            <person name="Nolan M."/>
            <person name="Ohm R."/>
            <person name="Pangilinan J."/>
            <person name="Park H.-J."/>
            <person name="Ramirez L."/>
            <person name="Alfaro M."/>
            <person name="Sun H."/>
            <person name="Tritt A."/>
            <person name="Yoshinaga Y."/>
            <person name="Zwiers L.-H."/>
            <person name="Turgeon B."/>
            <person name="Goodwin S."/>
            <person name="Spatafora J."/>
            <person name="Crous P."/>
            <person name="Grigoriev I."/>
        </authorList>
    </citation>
    <scope>NUCLEOTIDE SEQUENCE</scope>
    <source>
        <strain evidence="4">CBS 207.26</strain>
    </source>
</reference>
<dbReference type="NCBIfam" id="TIGR02824">
    <property type="entry name" value="quinone_pig3"/>
    <property type="match status" value="1"/>
</dbReference>
<proteinExistence type="predicted"/>
<feature type="domain" description="Enoyl reductase (ER)" evidence="3">
    <location>
        <begin position="22"/>
        <end position="338"/>
    </location>
</feature>
<dbReference type="Gene3D" id="3.90.180.10">
    <property type="entry name" value="Medium-chain alcohol dehydrogenases, catalytic domain"/>
    <property type="match status" value="1"/>
</dbReference>
<dbReference type="GO" id="GO:0070402">
    <property type="term" value="F:NADPH binding"/>
    <property type="evidence" value="ECO:0007669"/>
    <property type="project" value="TreeGrafter"/>
</dbReference>
<accession>A0A6A6EDG9</accession>
<dbReference type="InterPro" id="IPR011032">
    <property type="entry name" value="GroES-like_sf"/>
</dbReference>
<dbReference type="InterPro" id="IPR020843">
    <property type="entry name" value="ER"/>
</dbReference>
<evidence type="ECO:0000256" key="1">
    <source>
        <dbReference type="ARBA" id="ARBA00022857"/>
    </source>
</evidence>
<dbReference type="OrthoDB" id="203908at2759"/>
<evidence type="ECO:0000259" key="3">
    <source>
        <dbReference type="SMART" id="SM00829"/>
    </source>
</evidence>
<organism evidence="4 5">
    <name type="scientific">Zopfia rhizophila CBS 207.26</name>
    <dbReference type="NCBI Taxonomy" id="1314779"/>
    <lineage>
        <taxon>Eukaryota</taxon>
        <taxon>Fungi</taxon>
        <taxon>Dikarya</taxon>
        <taxon>Ascomycota</taxon>
        <taxon>Pezizomycotina</taxon>
        <taxon>Dothideomycetes</taxon>
        <taxon>Dothideomycetes incertae sedis</taxon>
        <taxon>Zopfiaceae</taxon>
        <taxon>Zopfia</taxon>
    </lineage>
</organism>
<dbReference type="Gene3D" id="3.40.50.720">
    <property type="entry name" value="NAD(P)-binding Rossmann-like Domain"/>
    <property type="match status" value="1"/>
</dbReference>
<dbReference type="PANTHER" id="PTHR48106:SF18">
    <property type="entry name" value="QUINONE OXIDOREDUCTASE PIG3"/>
    <property type="match status" value="1"/>
</dbReference>
<evidence type="ECO:0000256" key="2">
    <source>
        <dbReference type="ARBA" id="ARBA00023002"/>
    </source>
</evidence>
<gene>
    <name evidence="4" type="ORF">K469DRAFT_660708</name>
</gene>
<dbReference type="InterPro" id="IPR014189">
    <property type="entry name" value="Quinone_OxRdtase_PIG3"/>
</dbReference>
<dbReference type="InterPro" id="IPR013149">
    <property type="entry name" value="ADH-like_C"/>
</dbReference>
<dbReference type="InterPro" id="IPR036291">
    <property type="entry name" value="NAD(P)-bd_dom_sf"/>
</dbReference>
<dbReference type="PANTHER" id="PTHR48106">
    <property type="entry name" value="QUINONE OXIDOREDUCTASE PIG3-RELATED"/>
    <property type="match status" value="1"/>
</dbReference>
<evidence type="ECO:0000313" key="4">
    <source>
        <dbReference type="EMBL" id="KAF2188160.1"/>
    </source>
</evidence>
<evidence type="ECO:0000313" key="5">
    <source>
        <dbReference type="Proteomes" id="UP000800200"/>
    </source>
</evidence>
<dbReference type="EMBL" id="ML994624">
    <property type="protein sequence ID" value="KAF2188160.1"/>
    <property type="molecule type" value="Genomic_DNA"/>
</dbReference>
<keyword evidence="1" id="KW-0521">NADP</keyword>